<accession>A0A7Y9W2R0</accession>
<organism evidence="1 2">
    <name type="scientific">Paraburkholderia bryophila</name>
    <dbReference type="NCBI Taxonomy" id="420952"/>
    <lineage>
        <taxon>Bacteria</taxon>
        <taxon>Pseudomonadati</taxon>
        <taxon>Pseudomonadota</taxon>
        <taxon>Betaproteobacteria</taxon>
        <taxon>Burkholderiales</taxon>
        <taxon>Burkholderiaceae</taxon>
        <taxon>Paraburkholderia</taxon>
    </lineage>
</organism>
<protein>
    <submittedName>
        <fullName evidence="1">Uncharacterized protein</fullName>
    </submittedName>
</protein>
<reference evidence="1 2" key="1">
    <citation type="submission" date="2020-07" db="EMBL/GenBank/DDBJ databases">
        <title>Exploring microbial biodiversity for novel pathways involved in the catabolism of aromatic compounds derived from lignin.</title>
        <authorList>
            <person name="Elkins J."/>
        </authorList>
    </citation>
    <scope>NUCLEOTIDE SEQUENCE [LARGE SCALE GENOMIC DNA]</scope>
    <source>
        <strain evidence="1 2">H2C3B</strain>
    </source>
</reference>
<name>A0A7Y9W2R0_9BURK</name>
<proteinExistence type="predicted"/>
<comment type="caution">
    <text evidence="1">The sequence shown here is derived from an EMBL/GenBank/DDBJ whole genome shotgun (WGS) entry which is preliminary data.</text>
</comment>
<evidence type="ECO:0000313" key="1">
    <source>
        <dbReference type="EMBL" id="NYH12887.1"/>
    </source>
</evidence>
<evidence type="ECO:0000313" key="2">
    <source>
        <dbReference type="Proteomes" id="UP000572540"/>
    </source>
</evidence>
<dbReference type="Proteomes" id="UP000572540">
    <property type="component" value="Unassembled WGS sequence"/>
</dbReference>
<dbReference type="RefSeq" id="WP_179703810.1">
    <property type="nucleotide sequence ID" value="NZ_JACCAU010000001.1"/>
</dbReference>
<gene>
    <name evidence="1" type="ORF">GGD41_000115</name>
</gene>
<sequence>MTRQGADEILAVKEYDRERDRSDIYVKCPHCHRLLELQGGDLKGEMFTDKICGGRLEVSHRARRTVALRDARAWWRNDHAVTLVALRSQGHGRVKSAKLPCVGCAAEA</sequence>
<dbReference type="AlphaFoldDB" id="A0A7Y9W2R0"/>
<dbReference type="EMBL" id="JACCAU010000001">
    <property type="protein sequence ID" value="NYH12887.1"/>
    <property type="molecule type" value="Genomic_DNA"/>
</dbReference>